<evidence type="ECO:0000256" key="3">
    <source>
        <dbReference type="ARBA" id="ARBA00022448"/>
    </source>
</evidence>
<sequence length="242" mass="26194">MCREVSLLKVNELSIYSKEMNLLSPLSFELTAGQLTGVIGASGSGKSLLAQALLGSVPRGFTLSGEVSLPQGQRVAMSAQSASVLDPLRRVISQLMRRISPGADNRVSQLQTVNISRKIAACYPHQLSGGMAKKALLAQATWQQTDFVVADEPCCGLDTSSATELYEYLARLASEERRGILVISHNLKHLLTVADDILVLKEGRLVEKTTPDKILKGLCAPYTYALWQAIPGNWRRTDAAVA</sequence>
<evidence type="ECO:0000313" key="9">
    <source>
        <dbReference type="EMBL" id="RTR34207.1"/>
    </source>
</evidence>
<dbReference type="InterPro" id="IPR017871">
    <property type="entry name" value="ABC_transporter-like_CS"/>
</dbReference>
<dbReference type="GO" id="GO:0005886">
    <property type="term" value="C:plasma membrane"/>
    <property type="evidence" value="ECO:0007669"/>
    <property type="project" value="UniProtKB-SubCell"/>
</dbReference>
<keyword evidence="3" id="KW-0813">Transport</keyword>
<evidence type="ECO:0000256" key="4">
    <source>
        <dbReference type="ARBA" id="ARBA00022475"/>
    </source>
</evidence>
<evidence type="ECO:0000256" key="6">
    <source>
        <dbReference type="ARBA" id="ARBA00022840"/>
    </source>
</evidence>
<evidence type="ECO:0000259" key="8">
    <source>
        <dbReference type="PROSITE" id="PS50893"/>
    </source>
</evidence>
<evidence type="ECO:0000256" key="7">
    <source>
        <dbReference type="ARBA" id="ARBA00023136"/>
    </source>
</evidence>
<dbReference type="PANTHER" id="PTHR43297:SF11">
    <property type="entry name" value="ATPASE COMPONENT OF ABC-TYPE TRANSPORT SYSTEM"/>
    <property type="match status" value="1"/>
</dbReference>
<dbReference type="Pfam" id="PF00005">
    <property type="entry name" value="ABC_tran"/>
    <property type="match status" value="1"/>
</dbReference>
<keyword evidence="7" id="KW-0472">Membrane</keyword>
<dbReference type="InterPro" id="IPR003439">
    <property type="entry name" value="ABC_transporter-like_ATP-bd"/>
</dbReference>
<name>A0A3S0KTQ7_9GAMM</name>
<keyword evidence="4" id="KW-1003">Cell membrane</keyword>
<evidence type="ECO:0000256" key="2">
    <source>
        <dbReference type="ARBA" id="ARBA00005417"/>
    </source>
</evidence>
<dbReference type="Proteomes" id="UP000282060">
    <property type="component" value="Unassembled WGS sequence"/>
</dbReference>
<dbReference type="GO" id="GO:0016887">
    <property type="term" value="F:ATP hydrolysis activity"/>
    <property type="evidence" value="ECO:0007669"/>
    <property type="project" value="InterPro"/>
</dbReference>
<dbReference type="SUPFAM" id="SSF52540">
    <property type="entry name" value="P-loop containing nucleoside triphosphate hydrolases"/>
    <property type="match status" value="1"/>
</dbReference>
<organism evidence="9 10">
    <name type="scientific">Shewanella atlantica</name>
    <dbReference type="NCBI Taxonomy" id="271099"/>
    <lineage>
        <taxon>Bacteria</taxon>
        <taxon>Pseudomonadati</taxon>
        <taxon>Pseudomonadota</taxon>
        <taxon>Gammaproteobacteria</taxon>
        <taxon>Alteromonadales</taxon>
        <taxon>Shewanellaceae</taxon>
        <taxon>Shewanella</taxon>
    </lineage>
</organism>
<dbReference type="InterPro" id="IPR003593">
    <property type="entry name" value="AAA+_ATPase"/>
</dbReference>
<dbReference type="InterPro" id="IPR050388">
    <property type="entry name" value="ABC_Ni/Peptide_Import"/>
</dbReference>
<proteinExistence type="inferred from homology"/>
<dbReference type="PROSITE" id="PS50893">
    <property type="entry name" value="ABC_TRANSPORTER_2"/>
    <property type="match status" value="1"/>
</dbReference>
<gene>
    <name evidence="9" type="ORF">EKG39_00575</name>
</gene>
<dbReference type="GO" id="GO:0005524">
    <property type="term" value="F:ATP binding"/>
    <property type="evidence" value="ECO:0007669"/>
    <property type="project" value="UniProtKB-KW"/>
</dbReference>
<evidence type="ECO:0000256" key="1">
    <source>
        <dbReference type="ARBA" id="ARBA00004417"/>
    </source>
</evidence>
<keyword evidence="10" id="KW-1185">Reference proteome</keyword>
<comment type="similarity">
    <text evidence="2">Belongs to the ABC transporter superfamily.</text>
</comment>
<evidence type="ECO:0000256" key="5">
    <source>
        <dbReference type="ARBA" id="ARBA00022741"/>
    </source>
</evidence>
<protein>
    <submittedName>
        <fullName evidence="9">ABC transporter ATP-binding protein</fullName>
    </submittedName>
</protein>
<dbReference type="PANTHER" id="PTHR43297">
    <property type="entry name" value="OLIGOPEPTIDE TRANSPORT ATP-BINDING PROTEIN APPD"/>
    <property type="match status" value="1"/>
</dbReference>
<reference evidence="9 10" key="1">
    <citation type="submission" date="2018-12" db="EMBL/GenBank/DDBJ databases">
        <authorList>
            <person name="Yu L."/>
        </authorList>
    </citation>
    <scope>NUCLEOTIDE SEQUENCE [LARGE SCALE GENOMIC DNA]</scope>
    <source>
        <strain evidence="9 10">HAW-EB5</strain>
    </source>
</reference>
<dbReference type="PROSITE" id="PS00211">
    <property type="entry name" value="ABC_TRANSPORTER_1"/>
    <property type="match status" value="1"/>
</dbReference>
<accession>A0A3S0KTQ7</accession>
<dbReference type="OrthoDB" id="9784450at2"/>
<keyword evidence="5" id="KW-0547">Nucleotide-binding</keyword>
<dbReference type="AlphaFoldDB" id="A0A3S0KTQ7"/>
<dbReference type="Gene3D" id="3.40.50.300">
    <property type="entry name" value="P-loop containing nucleotide triphosphate hydrolases"/>
    <property type="match status" value="1"/>
</dbReference>
<comment type="subcellular location">
    <subcellularLocation>
        <location evidence="1">Cell inner membrane</location>
        <topology evidence="1">Peripheral membrane protein</topology>
    </subcellularLocation>
</comment>
<dbReference type="EMBL" id="RXNV01000001">
    <property type="protein sequence ID" value="RTR34207.1"/>
    <property type="molecule type" value="Genomic_DNA"/>
</dbReference>
<dbReference type="InterPro" id="IPR027417">
    <property type="entry name" value="P-loop_NTPase"/>
</dbReference>
<keyword evidence="6 9" id="KW-0067">ATP-binding</keyword>
<dbReference type="SMART" id="SM00382">
    <property type="entry name" value="AAA"/>
    <property type="match status" value="1"/>
</dbReference>
<comment type="caution">
    <text evidence="9">The sequence shown here is derived from an EMBL/GenBank/DDBJ whole genome shotgun (WGS) entry which is preliminary data.</text>
</comment>
<feature type="domain" description="ABC transporter" evidence="8">
    <location>
        <begin position="8"/>
        <end position="227"/>
    </location>
</feature>
<evidence type="ECO:0000313" key="10">
    <source>
        <dbReference type="Proteomes" id="UP000282060"/>
    </source>
</evidence>